<accession>A0ABV4B7G1</accession>
<dbReference type="RefSeq" id="WP_369461001.1">
    <property type="nucleotide sequence ID" value="NZ_JBGBDC010000010.1"/>
</dbReference>
<sequence>MALKYETNQYVIPRGRVFFNLQRADGTFAGEYPFGNCPGVSLTIDTEKADHYSSETGLAQKDAAVVVRIDRTGSLTCDNFSPQNFARWLSGTAARVTQAATPVADEEITVSPGYFYQLGATPSKPLGVRNVTGVVVNNEAGTTPYAAGEDYEVDLPTGRIQILAGGAIAENTKVKVNYTPVAGSYDAVKSGGSSELTGSLRIVSDNAIGGNRDVFCPLVTLTPSGDLPLIAEGNSTDFAQMEFGLEVLKSANAEAIYVDGRPVPGV</sequence>
<reference evidence="1 2" key="1">
    <citation type="journal article" date="2016" name="Int. J. Syst. Evol. Microbiol.">
        <title>Description of Comamonas sediminis sp. nov., isolated from lagoon sediments.</title>
        <authorList>
            <person name="Subhash Y."/>
            <person name="Bang J.J."/>
            <person name="You T.H."/>
            <person name="Lee S.S."/>
        </authorList>
    </citation>
    <scope>NUCLEOTIDE SEQUENCE [LARGE SCALE GENOMIC DNA]</scope>
    <source>
        <strain evidence="1 2">JCM 31169</strain>
    </source>
</reference>
<organism evidence="1 2">
    <name type="scientific">Comamonas sediminis</name>
    <dbReference type="NCBI Taxonomy" id="1783360"/>
    <lineage>
        <taxon>Bacteria</taxon>
        <taxon>Pseudomonadati</taxon>
        <taxon>Pseudomonadota</taxon>
        <taxon>Betaproteobacteria</taxon>
        <taxon>Burkholderiales</taxon>
        <taxon>Comamonadaceae</taxon>
        <taxon>Comamonas</taxon>
    </lineage>
</organism>
<evidence type="ECO:0000313" key="1">
    <source>
        <dbReference type="EMBL" id="MEY2253414.1"/>
    </source>
</evidence>
<keyword evidence="2" id="KW-1185">Reference proteome</keyword>
<name>A0ABV4B7G1_9BURK</name>
<comment type="caution">
    <text evidence="1">The sequence shown here is derived from an EMBL/GenBank/DDBJ whole genome shotgun (WGS) entry which is preliminary data.</text>
</comment>
<dbReference type="Proteomes" id="UP001562178">
    <property type="component" value="Unassembled WGS sequence"/>
</dbReference>
<proteinExistence type="predicted"/>
<gene>
    <name evidence="1" type="ORF">AB7A72_20520</name>
</gene>
<evidence type="ECO:0000313" key="2">
    <source>
        <dbReference type="Proteomes" id="UP001562178"/>
    </source>
</evidence>
<dbReference type="EMBL" id="JBGBDC010000010">
    <property type="protein sequence ID" value="MEY2253414.1"/>
    <property type="molecule type" value="Genomic_DNA"/>
</dbReference>
<protein>
    <submittedName>
        <fullName evidence="1">Uncharacterized protein</fullName>
    </submittedName>
</protein>